<dbReference type="GeneID" id="28768648"/>
<feature type="compositionally biased region" description="Pro residues" evidence="1">
    <location>
        <begin position="276"/>
        <end position="285"/>
    </location>
</feature>
<sequence>MPRPKRTRVASTAARVMKPTKAAQPSAAQQQPESRKSAAPKPVEVASEDSDGLVIKATRARGRAPRVELQEEVELTMTGAIPVASETEISSKNHTPVSQARRTRKSMGSAQGSSSKRSLKETVPAQSWSAQKDTSHVATGEGDSSGFGDHLLSFTSLGSDSPAHGTRPPSAIKVGATPAHERSILALTNFKRRPRQPSLLRMVNQTIDVEDNNSDHSNMDLYELDDFHPNAESTPLPKTQNAAGKEGATDSGVNLSSSSSRGTKRKLSPVVQVPRSSPPYDPPSGPDIESRSPSPSLPDVVRSTEEEDDQNEGDGRADDQVFSETMAPPMSSSDYNIEDVEDPQDAPMAPKRTRRKAALAQKDVEESEGEDTDRPRPSKGRKKPDREKGISTAKLQAMLPKRRTRATRDDSESESPIASDEDELSMPLHRHARLAKKIAAPKAPKKSTRGTKKTAATTRRAPKGSRTYGRRISSDKENEGRAEADEDDDESGGDTARETNEKPSSHLEAMAKKFADIDDFDLDFESVSYVQTSSSPWR</sequence>
<keyword evidence="3" id="KW-1185">Reference proteome</keyword>
<evidence type="ECO:0000313" key="2">
    <source>
        <dbReference type="EMBL" id="OAG01534.1"/>
    </source>
</evidence>
<dbReference type="STRING" id="1460663.A0A177C166"/>
<name>A0A177C166_9PLEO</name>
<feature type="region of interest" description="Disordered" evidence="1">
    <location>
        <begin position="1"/>
        <end position="66"/>
    </location>
</feature>
<feature type="compositionally biased region" description="Basic and acidic residues" evidence="1">
    <location>
        <begin position="495"/>
        <end position="510"/>
    </location>
</feature>
<evidence type="ECO:0000256" key="1">
    <source>
        <dbReference type="SAM" id="MobiDB-lite"/>
    </source>
</evidence>
<dbReference type="RefSeq" id="XP_018031899.1">
    <property type="nucleotide sequence ID" value="XM_018185162.1"/>
</dbReference>
<feature type="region of interest" description="Disordered" evidence="1">
    <location>
        <begin position="78"/>
        <end position="180"/>
    </location>
</feature>
<proteinExistence type="predicted"/>
<accession>A0A177C166</accession>
<organism evidence="2 3">
    <name type="scientific">Paraphaeosphaeria sporulosa</name>
    <dbReference type="NCBI Taxonomy" id="1460663"/>
    <lineage>
        <taxon>Eukaryota</taxon>
        <taxon>Fungi</taxon>
        <taxon>Dikarya</taxon>
        <taxon>Ascomycota</taxon>
        <taxon>Pezizomycotina</taxon>
        <taxon>Dothideomycetes</taxon>
        <taxon>Pleosporomycetidae</taxon>
        <taxon>Pleosporales</taxon>
        <taxon>Massarineae</taxon>
        <taxon>Didymosphaeriaceae</taxon>
        <taxon>Paraphaeosphaeria</taxon>
    </lineage>
</organism>
<dbReference type="EMBL" id="KV441557">
    <property type="protein sequence ID" value="OAG01534.1"/>
    <property type="molecule type" value="Genomic_DNA"/>
</dbReference>
<feature type="compositionally biased region" description="Basic and acidic residues" evidence="1">
    <location>
        <begin position="472"/>
        <end position="483"/>
    </location>
</feature>
<dbReference type="Proteomes" id="UP000077069">
    <property type="component" value="Unassembled WGS sequence"/>
</dbReference>
<feature type="compositionally biased region" description="Basic residues" evidence="1">
    <location>
        <begin position="443"/>
        <end position="452"/>
    </location>
</feature>
<dbReference type="InParanoid" id="A0A177C166"/>
<reference evidence="2 3" key="1">
    <citation type="submission" date="2016-05" db="EMBL/GenBank/DDBJ databases">
        <title>Comparative analysis of secretome profiles of manganese(II)-oxidizing ascomycete fungi.</title>
        <authorList>
            <consortium name="DOE Joint Genome Institute"/>
            <person name="Zeiner C.A."/>
            <person name="Purvine S.O."/>
            <person name="Zink E.M."/>
            <person name="Wu S."/>
            <person name="Pasa-Tolic L."/>
            <person name="Chaput D.L."/>
            <person name="Haridas S."/>
            <person name="Grigoriev I.V."/>
            <person name="Santelli C.M."/>
            <person name="Hansel C.M."/>
        </authorList>
    </citation>
    <scope>NUCLEOTIDE SEQUENCE [LARGE SCALE GENOMIC DNA]</scope>
    <source>
        <strain evidence="2 3">AP3s5-JAC2a</strain>
    </source>
</reference>
<feature type="compositionally biased region" description="Low complexity" evidence="1">
    <location>
        <begin position="22"/>
        <end position="32"/>
    </location>
</feature>
<dbReference type="AlphaFoldDB" id="A0A177C166"/>
<feature type="compositionally biased region" description="Polar residues" evidence="1">
    <location>
        <begin position="87"/>
        <end position="116"/>
    </location>
</feature>
<dbReference type="OrthoDB" id="5423493at2759"/>
<protein>
    <submittedName>
        <fullName evidence="2">Uncharacterized protein</fullName>
    </submittedName>
</protein>
<evidence type="ECO:0000313" key="3">
    <source>
        <dbReference type="Proteomes" id="UP000077069"/>
    </source>
</evidence>
<feature type="compositionally biased region" description="Polar residues" evidence="1">
    <location>
        <begin position="231"/>
        <end position="242"/>
    </location>
</feature>
<gene>
    <name evidence="2" type="ORF">CC84DRAFT_1262589</name>
</gene>
<feature type="region of interest" description="Disordered" evidence="1">
    <location>
        <begin position="226"/>
        <end position="510"/>
    </location>
</feature>